<dbReference type="InterPro" id="IPR052159">
    <property type="entry name" value="Competence_DNA_uptake"/>
</dbReference>
<dbReference type="Pfam" id="PF13567">
    <property type="entry name" value="DUF4131"/>
    <property type="match status" value="1"/>
</dbReference>
<dbReference type="SUPFAM" id="SSF56281">
    <property type="entry name" value="Metallo-hydrolase/oxidoreductase"/>
    <property type="match status" value="1"/>
</dbReference>
<dbReference type="NCBIfam" id="TIGR00360">
    <property type="entry name" value="ComEC_N-term"/>
    <property type="match status" value="1"/>
</dbReference>
<dbReference type="PANTHER" id="PTHR30619:SF1">
    <property type="entry name" value="RECOMBINATION PROTEIN 2"/>
    <property type="match status" value="1"/>
</dbReference>
<feature type="transmembrane region" description="Helical" evidence="6">
    <location>
        <begin position="22"/>
        <end position="41"/>
    </location>
</feature>
<evidence type="ECO:0000256" key="3">
    <source>
        <dbReference type="ARBA" id="ARBA00022692"/>
    </source>
</evidence>
<feature type="transmembrane region" description="Helical" evidence="6">
    <location>
        <begin position="514"/>
        <end position="541"/>
    </location>
</feature>
<dbReference type="Gene3D" id="3.60.15.10">
    <property type="entry name" value="Ribonuclease Z/Hydroxyacylglutathione hydrolase-like"/>
    <property type="match status" value="1"/>
</dbReference>
<dbReference type="GO" id="GO:0005886">
    <property type="term" value="C:plasma membrane"/>
    <property type="evidence" value="ECO:0007669"/>
    <property type="project" value="UniProtKB-SubCell"/>
</dbReference>
<evidence type="ECO:0000259" key="7">
    <source>
        <dbReference type="SMART" id="SM00849"/>
    </source>
</evidence>
<evidence type="ECO:0000256" key="6">
    <source>
        <dbReference type="SAM" id="Phobius"/>
    </source>
</evidence>
<sequence>MLCGVLAGSALQLCQPELWAMWAYGSALAAMGVVGACVLCYPPLRRRWLGQNIAGRRWWRAWGWVATLAWAAVAAFALCGLRASGFARQGLPAAMEGQDVRITAVVAAMPQRTEAGVRLRLQVESAEWADAAPDAGRARAPERPDTAPQVPPLIDVSWYGGVLRDAQGLVDLQRQPPELRAGERWRMTVRLKAPHGLRNPHGFDYELWLWEQGVQATGYVRAGPKDQPPERLGTTWQHPVEQWRQSVRDAIFQRLASSPAVDEEASAQRVAGVVAALVTGDQRAIDRADWDIFRATGVAHLMSISGLHITLFAWLAAALVRLLWRRSAGLCLAVPAPTAALVCGVVLAGGYALFSGWGVPAQRTVTMLTVVAALQLSGRRWPWPQVWLLACAAVVLTDPWALWQAGFWLSFVAVGVLFATDSVAADAYPKGARGHFYALLREQWVVTLALTPLSLLLFGQVSLVGFAANLLAIPWVTLVVTPLALAGVVWAPLWSLAAWALQPLAAGLQWLASWPWAVVFLPAAPLWAGVLALLGACLLAMRLPWQLRLWSVPLLVPLLCWQAPRPAPGQFELLAPDIGQGNAVLVRTATHTLLYDAGPRFSRESDAGHRVLVPLLRALGERVDVLMLSHRDADHTGGAAAVLAQQPGAALTGSIEAEHALQGLRPATPCLAGQRWVWDGVVFEVLHPTGAEPDKPARPNTASCVLRVASAEGGPHAQAVALLVGDIEAAQEQTLLARSAPVKADVLLVPHHGSKTSSSPAFLDAVQPRTALVQAGYRNRFGHPAPEVLQRYAQRQVPVVESARCGAAIWSSAYPDTVACERDTGRRYWQHTVP</sequence>
<gene>
    <name evidence="8" type="ORF">BDD18_0933</name>
</gene>
<feature type="transmembrane region" description="Helical" evidence="6">
    <location>
        <begin position="381"/>
        <end position="398"/>
    </location>
</feature>
<dbReference type="InterPro" id="IPR004477">
    <property type="entry name" value="ComEC_N"/>
</dbReference>
<feature type="transmembrane region" description="Helical" evidence="6">
    <location>
        <begin position="475"/>
        <end position="494"/>
    </location>
</feature>
<keyword evidence="5 6" id="KW-0472">Membrane</keyword>
<dbReference type="RefSeq" id="WP_244938983.1">
    <property type="nucleotide sequence ID" value="NZ_VFPV01000001.1"/>
</dbReference>
<keyword evidence="4 6" id="KW-1133">Transmembrane helix</keyword>
<dbReference type="InterPro" id="IPR035681">
    <property type="entry name" value="ComA-like_MBL"/>
</dbReference>
<protein>
    <submittedName>
        <fullName evidence="8">Competence protein ComEC</fullName>
    </submittedName>
</protein>
<dbReference type="InterPro" id="IPR025405">
    <property type="entry name" value="DUF4131"/>
</dbReference>
<feature type="transmembrane region" description="Helical" evidence="6">
    <location>
        <begin position="301"/>
        <end position="323"/>
    </location>
</feature>
<dbReference type="InterPro" id="IPR036866">
    <property type="entry name" value="RibonucZ/Hydroxyglut_hydro"/>
</dbReference>
<comment type="caution">
    <text evidence="8">The sequence shown here is derived from an EMBL/GenBank/DDBJ whole genome shotgun (WGS) entry which is preliminary data.</text>
</comment>
<evidence type="ECO:0000256" key="5">
    <source>
        <dbReference type="ARBA" id="ARBA00023136"/>
    </source>
</evidence>
<evidence type="ECO:0000313" key="9">
    <source>
        <dbReference type="Proteomes" id="UP000316993"/>
    </source>
</evidence>
<dbReference type="Pfam" id="PF00753">
    <property type="entry name" value="Lactamase_B"/>
    <property type="match status" value="1"/>
</dbReference>
<reference evidence="8 9" key="1">
    <citation type="submission" date="2019-06" db="EMBL/GenBank/DDBJ databases">
        <title>Genomic Encyclopedia of Archaeal and Bacterial Type Strains, Phase II (KMG-II): from individual species to whole genera.</title>
        <authorList>
            <person name="Goeker M."/>
        </authorList>
    </citation>
    <scope>NUCLEOTIDE SEQUENCE [LARGE SCALE GENOMIC DNA]</scope>
    <source>
        <strain evidence="8 9">DSM 7270</strain>
    </source>
</reference>
<dbReference type="NCBIfam" id="TIGR00361">
    <property type="entry name" value="ComEC_Rec2"/>
    <property type="match status" value="1"/>
</dbReference>
<feature type="transmembrane region" description="Helical" evidence="6">
    <location>
        <begin position="330"/>
        <end position="354"/>
    </location>
</feature>
<dbReference type="Proteomes" id="UP000316993">
    <property type="component" value="Unassembled WGS sequence"/>
</dbReference>
<evidence type="ECO:0000256" key="1">
    <source>
        <dbReference type="ARBA" id="ARBA00004651"/>
    </source>
</evidence>
<dbReference type="InterPro" id="IPR004797">
    <property type="entry name" value="Competence_ComEC/Rec2"/>
</dbReference>
<dbReference type="EMBL" id="VFPV01000001">
    <property type="protein sequence ID" value="TQN07783.1"/>
    <property type="molecule type" value="Genomic_DNA"/>
</dbReference>
<dbReference type="AlphaFoldDB" id="A0A543LK52"/>
<dbReference type="GO" id="GO:0030420">
    <property type="term" value="P:establishment of competence for transformation"/>
    <property type="evidence" value="ECO:0007669"/>
    <property type="project" value="InterPro"/>
</dbReference>
<feature type="domain" description="Metallo-beta-lactamase" evidence="7">
    <location>
        <begin position="580"/>
        <end position="777"/>
    </location>
</feature>
<dbReference type="Pfam" id="PF03772">
    <property type="entry name" value="Competence"/>
    <property type="match status" value="1"/>
</dbReference>
<evidence type="ECO:0000256" key="4">
    <source>
        <dbReference type="ARBA" id="ARBA00022989"/>
    </source>
</evidence>
<feature type="transmembrane region" description="Helical" evidence="6">
    <location>
        <begin position="61"/>
        <end position="83"/>
    </location>
</feature>
<accession>A0A543LK52</accession>
<dbReference type="SMART" id="SM00849">
    <property type="entry name" value="Lactamase_B"/>
    <property type="match status" value="1"/>
</dbReference>
<organism evidence="8 9">
    <name type="scientific">Acidovorax temperans</name>
    <dbReference type="NCBI Taxonomy" id="80878"/>
    <lineage>
        <taxon>Bacteria</taxon>
        <taxon>Pseudomonadati</taxon>
        <taxon>Pseudomonadota</taxon>
        <taxon>Betaproteobacteria</taxon>
        <taxon>Burkholderiales</taxon>
        <taxon>Comamonadaceae</taxon>
        <taxon>Acidovorax</taxon>
    </lineage>
</organism>
<evidence type="ECO:0000256" key="2">
    <source>
        <dbReference type="ARBA" id="ARBA00022475"/>
    </source>
</evidence>
<feature type="transmembrane region" description="Helical" evidence="6">
    <location>
        <begin position="405"/>
        <end position="424"/>
    </location>
</feature>
<evidence type="ECO:0000313" key="8">
    <source>
        <dbReference type="EMBL" id="TQN07783.1"/>
    </source>
</evidence>
<dbReference type="PANTHER" id="PTHR30619">
    <property type="entry name" value="DNA INTERNALIZATION/COMPETENCE PROTEIN COMEC/REC2"/>
    <property type="match status" value="1"/>
</dbReference>
<feature type="transmembrane region" description="Helical" evidence="6">
    <location>
        <begin position="444"/>
        <end position="468"/>
    </location>
</feature>
<comment type="subcellular location">
    <subcellularLocation>
        <location evidence="1">Cell membrane</location>
        <topology evidence="1">Multi-pass membrane protein</topology>
    </subcellularLocation>
</comment>
<keyword evidence="3 6" id="KW-0812">Transmembrane</keyword>
<dbReference type="InterPro" id="IPR001279">
    <property type="entry name" value="Metallo-B-lactamas"/>
</dbReference>
<name>A0A543LK52_9BURK</name>
<keyword evidence="2" id="KW-1003">Cell membrane</keyword>
<proteinExistence type="predicted"/>
<dbReference type="CDD" id="cd07731">
    <property type="entry name" value="ComA-like_MBL-fold"/>
    <property type="match status" value="1"/>
</dbReference>